<keyword evidence="2" id="KW-1185">Reference proteome</keyword>
<sequence length="151" mass="17196">MSSSSPYLSSARIGQQVPSKQYALILDSLCGNCVDVRALKKDKVNLMTWHRRFAHWRDVFSVAKSGQLVRYMDDLGFLNGTYCDVWSPTIWLEDHELDLPSGNECATWMLNCRYGFIAVVILWVYSKTIGQVSAVDDYNCQYGFIPTYLGC</sequence>
<name>A0A8H4ME39_9EURO</name>
<evidence type="ECO:0000313" key="1">
    <source>
        <dbReference type="EMBL" id="KAF4243862.1"/>
    </source>
</evidence>
<evidence type="ECO:0000313" key="2">
    <source>
        <dbReference type="Proteomes" id="UP000653565"/>
    </source>
</evidence>
<protein>
    <submittedName>
        <fullName evidence="1">Uncharacterized protein</fullName>
    </submittedName>
</protein>
<proteinExistence type="predicted"/>
<comment type="caution">
    <text evidence="1">The sequence shown here is derived from an EMBL/GenBank/DDBJ whole genome shotgun (WGS) entry which is preliminary data.</text>
</comment>
<organism evidence="1 2">
    <name type="scientific">Aspergillus fumigatiaffinis</name>
    <dbReference type="NCBI Taxonomy" id="340414"/>
    <lineage>
        <taxon>Eukaryota</taxon>
        <taxon>Fungi</taxon>
        <taxon>Dikarya</taxon>
        <taxon>Ascomycota</taxon>
        <taxon>Pezizomycotina</taxon>
        <taxon>Eurotiomycetes</taxon>
        <taxon>Eurotiomycetidae</taxon>
        <taxon>Eurotiales</taxon>
        <taxon>Aspergillaceae</taxon>
        <taxon>Aspergillus</taxon>
        <taxon>Aspergillus subgen. Fumigati</taxon>
    </lineage>
</organism>
<dbReference type="EMBL" id="JAAAPX010000009">
    <property type="protein sequence ID" value="KAF4243862.1"/>
    <property type="molecule type" value="Genomic_DNA"/>
</dbReference>
<reference evidence="1" key="2">
    <citation type="submission" date="2020-04" db="EMBL/GenBank/DDBJ databases">
        <authorList>
            <person name="Santos R.A.C."/>
            <person name="Steenwyk J.L."/>
            <person name="Rivero-Menendez O."/>
            <person name="Mead M.E."/>
            <person name="Silva L.P."/>
            <person name="Bastos R.W."/>
            <person name="Alastruey-Izquierdo A."/>
            <person name="Goldman G.H."/>
            <person name="Rokas A."/>
        </authorList>
    </citation>
    <scope>NUCLEOTIDE SEQUENCE</scope>
    <source>
        <strain evidence="1">CNM-CM6805</strain>
    </source>
</reference>
<dbReference type="AlphaFoldDB" id="A0A8H4ME39"/>
<gene>
    <name evidence="1" type="ORF">CNMCM6805_010373</name>
</gene>
<dbReference type="Proteomes" id="UP000653565">
    <property type="component" value="Unassembled WGS sequence"/>
</dbReference>
<reference evidence="1" key="1">
    <citation type="journal article" date="2020" name="bioRxiv">
        <title>Genomic and phenotypic heterogeneity of clinical isolates of the human pathogens Aspergillus fumigatus, Aspergillus lentulus and Aspergillus fumigatiaffinis.</title>
        <authorList>
            <person name="dos Santos R.A.C."/>
            <person name="Steenwyk J.L."/>
            <person name="Rivero-Menendez O."/>
            <person name="Mead M.E."/>
            <person name="Silva L.P."/>
            <person name="Bastos R.W."/>
            <person name="Alastruey-Izquierdo A."/>
            <person name="Goldman G.H."/>
            <person name="Rokas A."/>
        </authorList>
    </citation>
    <scope>NUCLEOTIDE SEQUENCE</scope>
    <source>
        <strain evidence="1">CNM-CM6805</strain>
    </source>
</reference>
<accession>A0A8H4ME39</accession>